<dbReference type="Pfam" id="PF03466">
    <property type="entry name" value="LysR_substrate"/>
    <property type="match status" value="1"/>
</dbReference>
<evidence type="ECO:0000313" key="6">
    <source>
        <dbReference type="EMBL" id="XDT71629.1"/>
    </source>
</evidence>
<reference evidence="6" key="1">
    <citation type="submission" date="2024-05" db="EMBL/GenBank/DDBJ databases">
        <title>Genome sequencing of novel strain.</title>
        <authorList>
            <person name="Ganbat D."/>
            <person name="Ganbat S."/>
            <person name="Lee S.-J."/>
        </authorList>
    </citation>
    <scope>NUCLEOTIDE SEQUENCE</scope>
    <source>
        <strain evidence="6">SMD15-11</strain>
    </source>
</reference>
<dbReference type="PRINTS" id="PR00039">
    <property type="entry name" value="HTHLYSR"/>
</dbReference>
<dbReference type="InterPro" id="IPR005119">
    <property type="entry name" value="LysR_subst-bd"/>
</dbReference>
<gene>
    <name evidence="6" type="ORF">AAIA72_12530</name>
</gene>
<evidence type="ECO:0000256" key="4">
    <source>
        <dbReference type="ARBA" id="ARBA00023163"/>
    </source>
</evidence>
<keyword evidence="2" id="KW-0805">Transcription regulation</keyword>
<dbReference type="InterPro" id="IPR036388">
    <property type="entry name" value="WH-like_DNA-bd_sf"/>
</dbReference>
<dbReference type="CDD" id="cd05466">
    <property type="entry name" value="PBP2_LTTR_substrate"/>
    <property type="match status" value="1"/>
</dbReference>
<proteinExistence type="inferred from homology"/>
<dbReference type="EMBL" id="CP154858">
    <property type="protein sequence ID" value="XDT71629.1"/>
    <property type="molecule type" value="Genomic_DNA"/>
</dbReference>
<dbReference type="GO" id="GO:0003677">
    <property type="term" value="F:DNA binding"/>
    <property type="evidence" value="ECO:0007669"/>
    <property type="project" value="UniProtKB-KW"/>
</dbReference>
<dbReference type="GO" id="GO:0032993">
    <property type="term" value="C:protein-DNA complex"/>
    <property type="evidence" value="ECO:0007669"/>
    <property type="project" value="TreeGrafter"/>
</dbReference>
<keyword evidence="4" id="KW-0804">Transcription</keyword>
<sequence length="282" mass="31568">MFDLRALRYFLAIYEEGSVSAASRRCHIAQPSISAALKQLEEDLGVTLFERGRRGVVPTEAGRQFYPEALALVRQSESLRNRFRTSPEEWPLRLGLMRSLGAERMSGLLRRVLERAPVQLTLVNPEEPCDARIISRESATAAEAVQPIWHDRYFVALPARHPLSLKPALALADLKQLDFIHRQPCDALSELERQLEASGIRLRVRAQIRTIEYAVALVAAGVGAALLPDWPEVRSRQEVVLRLLARLELAQDIVLAWPRNSAPTPALEALIHACAEVGQRIL</sequence>
<dbReference type="FunFam" id="1.10.10.10:FF:000001">
    <property type="entry name" value="LysR family transcriptional regulator"/>
    <property type="match status" value="1"/>
</dbReference>
<dbReference type="SUPFAM" id="SSF53850">
    <property type="entry name" value="Periplasmic binding protein-like II"/>
    <property type="match status" value="1"/>
</dbReference>
<comment type="similarity">
    <text evidence="1">Belongs to the LysR transcriptional regulatory family.</text>
</comment>
<dbReference type="GO" id="GO:0003700">
    <property type="term" value="F:DNA-binding transcription factor activity"/>
    <property type="evidence" value="ECO:0007669"/>
    <property type="project" value="InterPro"/>
</dbReference>
<dbReference type="PANTHER" id="PTHR30346:SF0">
    <property type="entry name" value="HCA OPERON TRANSCRIPTIONAL ACTIVATOR HCAR"/>
    <property type="match status" value="1"/>
</dbReference>
<evidence type="ECO:0000256" key="2">
    <source>
        <dbReference type="ARBA" id="ARBA00023015"/>
    </source>
</evidence>
<dbReference type="Gene3D" id="1.10.10.10">
    <property type="entry name" value="Winged helix-like DNA-binding domain superfamily/Winged helix DNA-binding domain"/>
    <property type="match status" value="1"/>
</dbReference>
<dbReference type="SUPFAM" id="SSF46785">
    <property type="entry name" value="Winged helix' DNA-binding domain"/>
    <property type="match status" value="1"/>
</dbReference>
<feature type="domain" description="HTH lysR-type" evidence="5">
    <location>
        <begin position="2"/>
        <end position="59"/>
    </location>
</feature>
<protein>
    <submittedName>
        <fullName evidence="6">LysR family transcriptional regulator</fullName>
    </submittedName>
</protein>
<dbReference type="RefSeq" id="WP_369600656.1">
    <property type="nucleotide sequence ID" value="NZ_CP154858.1"/>
</dbReference>
<dbReference type="PANTHER" id="PTHR30346">
    <property type="entry name" value="TRANSCRIPTIONAL DUAL REGULATOR HCAR-RELATED"/>
    <property type="match status" value="1"/>
</dbReference>
<dbReference type="PROSITE" id="PS50931">
    <property type="entry name" value="HTH_LYSR"/>
    <property type="match status" value="1"/>
</dbReference>
<dbReference type="Gene3D" id="3.40.190.290">
    <property type="match status" value="1"/>
</dbReference>
<dbReference type="KEGG" id="tcd:AAIA72_12530"/>
<evidence type="ECO:0000256" key="1">
    <source>
        <dbReference type="ARBA" id="ARBA00009437"/>
    </source>
</evidence>
<dbReference type="InterPro" id="IPR036390">
    <property type="entry name" value="WH_DNA-bd_sf"/>
</dbReference>
<accession>A0AB39UUE2</accession>
<organism evidence="6">
    <name type="scientific">Thermohahella caldifontis</name>
    <dbReference type="NCBI Taxonomy" id="3142973"/>
    <lineage>
        <taxon>Bacteria</taxon>
        <taxon>Pseudomonadati</taxon>
        <taxon>Pseudomonadota</taxon>
        <taxon>Gammaproteobacteria</taxon>
        <taxon>Oceanospirillales</taxon>
        <taxon>Hahellaceae</taxon>
        <taxon>Thermohahella</taxon>
    </lineage>
</organism>
<evidence type="ECO:0000259" key="5">
    <source>
        <dbReference type="PROSITE" id="PS50931"/>
    </source>
</evidence>
<dbReference type="Pfam" id="PF00126">
    <property type="entry name" value="HTH_1"/>
    <property type="match status" value="1"/>
</dbReference>
<name>A0AB39UUE2_9GAMM</name>
<dbReference type="InterPro" id="IPR000847">
    <property type="entry name" value="LysR_HTH_N"/>
</dbReference>
<dbReference type="AlphaFoldDB" id="A0AB39UUE2"/>
<keyword evidence="3" id="KW-0238">DNA-binding</keyword>
<evidence type="ECO:0000256" key="3">
    <source>
        <dbReference type="ARBA" id="ARBA00023125"/>
    </source>
</evidence>